<evidence type="ECO:0000313" key="1">
    <source>
        <dbReference type="EMBL" id="KAK3920376.1"/>
    </source>
</evidence>
<sequence length="72" mass="8734">MDITGLLAEFLFFPHLCWQRTWHDFSGDILVVEDLWTSRDWLLSVSHYTAEKGIILHRNFQWMQSLSRFFED</sequence>
<keyword evidence="1" id="KW-0436">Ligase</keyword>
<proteinExistence type="predicted"/>
<organism evidence="1 2">
    <name type="scientific">Frankliniella fusca</name>
    <dbReference type="NCBI Taxonomy" id="407009"/>
    <lineage>
        <taxon>Eukaryota</taxon>
        <taxon>Metazoa</taxon>
        <taxon>Ecdysozoa</taxon>
        <taxon>Arthropoda</taxon>
        <taxon>Hexapoda</taxon>
        <taxon>Insecta</taxon>
        <taxon>Pterygota</taxon>
        <taxon>Neoptera</taxon>
        <taxon>Paraneoptera</taxon>
        <taxon>Thysanoptera</taxon>
        <taxon>Terebrantia</taxon>
        <taxon>Thripoidea</taxon>
        <taxon>Thripidae</taxon>
        <taxon>Frankliniella</taxon>
    </lineage>
</organism>
<dbReference type="Proteomes" id="UP001219518">
    <property type="component" value="Unassembled WGS sequence"/>
</dbReference>
<reference evidence="1" key="1">
    <citation type="submission" date="2021-07" db="EMBL/GenBank/DDBJ databases">
        <authorList>
            <person name="Catto M.A."/>
            <person name="Jacobson A."/>
            <person name="Kennedy G."/>
            <person name="Labadie P."/>
            <person name="Hunt B.G."/>
            <person name="Srinivasan R."/>
        </authorList>
    </citation>
    <scope>NUCLEOTIDE SEQUENCE</scope>
    <source>
        <strain evidence="1">PL_HMW_Pooled</strain>
        <tissue evidence="1">Head</tissue>
    </source>
</reference>
<comment type="caution">
    <text evidence="1">The sequence shown here is derived from an EMBL/GenBank/DDBJ whole genome shotgun (WGS) entry which is preliminary data.</text>
</comment>
<name>A0AAE1LHF8_9NEOP</name>
<protein>
    <submittedName>
        <fullName evidence="1">Leucine--tRNA ligase</fullName>
    </submittedName>
</protein>
<dbReference type="AlphaFoldDB" id="A0AAE1LHF8"/>
<keyword evidence="2" id="KW-1185">Reference proteome</keyword>
<dbReference type="EMBL" id="JAHWGI010000994">
    <property type="protein sequence ID" value="KAK3920376.1"/>
    <property type="molecule type" value="Genomic_DNA"/>
</dbReference>
<reference evidence="1" key="2">
    <citation type="journal article" date="2023" name="BMC Genomics">
        <title>Pest status, molecular evolution, and epigenetic factors derived from the genome assembly of Frankliniella fusca, a thysanopteran phytovirus vector.</title>
        <authorList>
            <person name="Catto M.A."/>
            <person name="Labadie P.E."/>
            <person name="Jacobson A.L."/>
            <person name="Kennedy G.G."/>
            <person name="Srinivasan R."/>
            <person name="Hunt B.G."/>
        </authorList>
    </citation>
    <scope>NUCLEOTIDE SEQUENCE</scope>
    <source>
        <strain evidence="1">PL_HMW_Pooled</strain>
    </source>
</reference>
<evidence type="ECO:0000313" key="2">
    <source>
        <dbReference type="Proteomes" id="UP001219518"/>
    </source>
</evidence>
<gene>
    <name evidence="1" type="ORF">KUF71_009663</name>
</gene>
<accession>A0AAE1LHF8</accession>
<dbReference type="GO" id="GO:0016874">
    <property type="term" value="F:ligase activity"/>
    <property type="evidence" value="ECO:0007669"/>
    <property type="project" value="UniProtKB-KW"/>
</dbReference>